<dbReference type="Gene3D" id="3.40.190.150">
    <property type="entry name" value="Bordetella uptake gene, domain 1"/>
    <property type="match status" value="1"/>
</dbReference>
<evidence type="ECO:0000313" key="3">
    <source>
        <dbReference type="EMBL" id="CAG2160549.1"/>
    </source>
</evidence>
<dbReference type="InterPro" id="IPR005064">
    <property type="entry name" value="BUG"/>
</dbReference>
<dbReference type="SUPFAM" id="SSF53850">
    <property type="entry name" value="Periplasmic binding protein-like II"/>
    <property type="match status" value="1"/>
</dbReference>
<sequence length="329" mass="35336">MKWKMFAAIAAMAAMAAMAFSPVARAEAYPAKPITFVVPVPPGGGMDAIARALAEAMSKRMGQPIIVDNRPGAGGMIGTQFVARAAPDGYTILLTPSGSILTAPFLYAKVPYDPKRDLTFISQICTGQLVLAVNPQKVPAKTVKEFIAWAQQRKGNVTYGSYGVGSAGHLMSAYLNQANRLEMTHAPYKGESPMVQDLIGGQLDWAIGTAGVMGPYLQSGRLRALAVMGDRRLVDLPNVATMSESGYTDPEYRPIGWAAMLGPANLPPAILARLEQEARAAVQTTELKARFQLYGMYGMGTTSAAFRRDFDTMLPVMERLVRLSGAKIE</sequence>
<evidence type="ECO:0000256" key="1">
    <source>
        <dbReference type="ARBA" id="ARBA00006987"/>
    </source>
</evidence>
<dbReference type="EMBL" id="CAJPVI010000084">
    <property type="protein sequence ID" value="CAG2160549.1"/>
    <property type="molecule type" value="Genomic_DNA"/>
</dbReference>
<dbReference type="PANTHER" id="PTHR42928">
    <property type="entry name" value="TRICARBOXYLATE-BINDING PROTEIN"/>
    <property type="match status" value="1"/>
</dbReference>
<dbReference type="CDD" id="cd07012">
    <property type="entry name" value="PBP2_Bug_TTT"/>
    <property type="match status" value="1"/>
</dbReference>
<dbReference type="RefSeq" id="WP_211958313.1">
    <property type="nucleotide sequence ID" value="NZ_CAJPVI010000084.1"/>
</dbReference>
<dbReference type="PIRSF" id="PIRSF017082">
    <property type="entry name" value="YflP"/>
    <property type="match status" value="1"/>
</dbReference>
<evidence type="ECO:0008006" key="5">
    <source>
        <dbReference type="Google" id="ProtNLM"/>
    </source>
</evidence>
<keyword evidence="2" id="KW-0732">Signal</keyword>
<dbReference type="Gene3D" id="3.40.190.10">
    <property type="entry name" value="Periplasmic binding protein-like II"/>
    <property type="match status" value="1"/>
</dbReference>
<gene>
    <name evidence="3" type="ORF">LMG26411_07568</name>
</gene>
<dbReference type="Proteomes" id="UP000672657">
    <property type="component" value="Unassembled WGS sequence"/>
</dbReference>
<accession>A0ABN7QDZ8</accession>
<reference evidence="3 4" key="1">
    <citation type="submission" date="2021-03" db="EMBL/GenBank/DDBJ databases">
        <authorList>
            <person name="Peeters C."/>
        </authorList>
    </citation>
    <scope>NUCLEOTIDE SEQUENCE [LARGE SCALE GENOMIC DNA]</scope>
    <source>
        <strain evidence="3 4">LMG 26411</strain>
    </source>
</reference>
<comment type="caution">
    <text evidence="3">The sequence shown here is derived from an EMBL/GenBank/DDBJ whole genome shotgun (WGS) entry which is preliminary data.</text>
</comment>
<dbReference type="Pfam" id="PF03401">
    <property type="entry name" value="TctC"/>
    <property type="match status" value="1"/>
</dbReference>
<dbReference type="InterPro" id="IPR042100">
    <property type="entry name" value="Bug_dom1"/>
</dbReference>
<protein>
    <recommendedName>
        <fullName evidence="5">Extra-cytoplasmic solute receptor</fullName>
    </recommendedName>
</protein>
<keyword evidence="4" id="KW-1185">Reference proteome</keyword>
<feature type="chain" id="PRO_5046734217" description="Extra-cytoplasmic solute receptor" evidence="2">
    <location>
        <begin position="27"/>
        <end position="329"/>
    </location>
</feature>
<dbReference type="PANTHER" id="PTHR42928:SF5">
    <property type="entry name" value="BLR1237 PROTEIN"/>
    <property type="match status" value="1"/>
</dbReference>
<evidence type="ECO:0000256" key="2">
    <source>
        <dbReference type="SAM" id="SignalP"/>
    </source>
</evidence>
<organism evidence="3 4">
    <name type="scientific">Cupriavidus numazuensis</name>
    <dbReference type="NCBI Taxonomy" id="221992"/>
    <lineage>
        <taxon>Bacteria</taxon>
        <taxon>Pseudomonadati</taxon>
        <taxon>Pseudomonadota</taxon>
        <taxon>Betaproteobacteria</taxon>
        <taxon>Burkholderiales</taxon>
        <taxon>Burkholderiaceae</taxon>
        <taxon>Cupriavidus</taxon>
    </lineage>
</organism>
<proteinExistence type="inferred from homology"/>
<name>A0ABN7QDZ8_9BURK</name>
<evidence type="ECO:0000313" key="4">
    <source>
        <dbReference type="Proteomes" id="UP000672657"/>
    </source>
</evidence>
<comment type="similarity">
    <text evidence="1">Belongs to the UPF0065 (bug) family.</text>
</comment>
<feature type="signal peptide" evidence="2">
    <location>
        <begin position="1"/>
        <end position="26"/>
    </location>
</feature>